<accession>A0A917T4D7</accession>
<dbReference type="AlphaFoldDB" id="A0A917T4D7"/>
<organism evidence="2 3">
    <name type="scientific">Dactylosporangium sucinum</name>
    <dbReference type="NCBI Taxonomy" id="1424081"/>
    <lineage>
        <taxon>Bacteria</taxon>
        <taxon>Bacillati</taxon>
        <taxon>Actinomycetota</taxon>
        <taxon>Actinomycetes</taxon>
        <taxon>Micromonosporales</taxon>
        <taxon>Micromonosporaceae</taxon>
        <taxon>Dactylosporangium</taxon>
    </lineage>
</organism>
<evidence type="ECO:0000256" key="1">
    <source>
        <dbReference type="SAM" id="Phobius"/>
    </source>
</evidence>
<dbReference type="Pfam" id="PF10935">
    <property type="entry name" value="DUF2637"/>
    <property type="match status" value="1"/>
</dbReference>
<evidence type="ECO:0000313" key="2">
    <source>
        <dbReference type="EMBL" id="GGM09797.1"/>
    </source>
</evidence>
<proteinExistence type="predicted"/>
<protein>
    <recommendedName>
        <fullName evidence="4">DUF2637 domain-containing protein</fullName>
    </recommendedName>
</protein>
<evidence type="ECO:0008006" key="4">
    <source>
        <dbReference type="Google" id="ProtNLM"/>
    </source>
</evidence>
<dbReference type="EMBL" id="BMPI01000004">
    <property type="protein sequence ID" value="GGM09797.1"/>
    <property type="molecule type" value="Genomic_DNA"/>
</dbReference>
<sequence>MNGRIWAYIGTAVGGVASLAANIAHCYVPPAGAPAGWSPEFGAVVSATFWPVALFIAVEILARTAWPAGGWWKLARFGGLLPVALVAAVVSYRHLSGLITHYGEDRLTAIAGPAAVDGLMIMAAAALLASGKHREPALAGPPAAEPAQSAPALAAVPLTELPRAINGAIPSGVVR</sequence>
<feature type="transmembrane region" description="Helical" evidence="1">
    <location>
        <begin position="107"/>
        <end position="129"/>
    </location>
</feature>
<keyword evidence="1" id="KW-0472">Membrane</keyword>
<keyword evidence="1" id="KW-1133">Transmembrane helix</keyword>
<reference evidence="2" key="2">
    <citation type="submission" date="2020-09" db="EMBL/GenBank/DDBJ databases">
        <authorList>
            <person name="Sun Q."/>
            <person name="Ohkuma M."/>
        </authorList>
    </citation>
    <scope>NUCLEOTIDE SEQUENCE</scope>
    <source>
        <strain evidence="2">JCM 19831</strain>
    </source>
</reference>
<reference evidence="2" key="1">
    <citation type="journal article" date="2014" name="Int. J. Syst. Evol. Microbiol.">
        <title>Complete genome sequence of Corynebacterium casei LMG S-19264T (=DSM 44701T), isolated from a smear-ripened cheese.</title>
        <authorList>
            <consortium name="US DOE Joint Genome Institute (JGI-PGF)"/>
            <person name="Walter F."/>
            <person name="Albersmeier A."/>
            <person name="Kalinowski J."/>
            <person name="Ruckert C."/>
        </authorList>
    </citation>
    <scope>NUCLEOTIDE SEQUENCE</scope>
    <source>
        <strain evidence="2">JCM 19831</strain>
    </source>
</reference>
<comment type="caution">
    <text evidence="2">The sequence shown here is derived from an EMBL/GenBank/DDBJ whole genome shotgun (WGS) entry which is preliminary data.</text>
</comment>
<feature type="transmembrane region" description="Helical" evidence="1">
    <location>
        <begin position="42"/>
        <end position="62"/>
    </location>
</feature>
<gene>
    <name evidence="2" type="ORF">GCM10007977_008690</name>
</gene>
<dbReference type="Proteomes" id="UP000642070">
    <property type="component" value="Unassembled WGS sequence"/>
</dbReference>
<feature type="transmembrane region" description="Helical" evidence="1">
    <location>
        <begin position="74"/>
        <end position="95"/>
    </location>
</feature>
<name>A0A917T4D7_9ACTN</name>
<evidence type="ECO:0000313" key="3">
    <source>
        <dbReference type="Proteomes" id="UP000642070"/>
    </source>
</evidence>
<keyword evidence="1" id="KW-0812">Transmembrane</keyword>
<dbReference type="RefSeq" id="WP_190248384.1">
    <property type="nucleotide sequence ID" value="NZ_BMPI01000004.1"/>
</dbReference>
<dbReference type="InterPro" id="IPR021235">
    <property type="entry name" value="DUF2637"/>
</dbReference>
<keyword evidence="3" id="KW-1185">Reference proteome</keyword>